<comment type="caution">
    <text evidence="1">The sequence shown here is derived from an EMBL/GenBank/DDBJ whole genome shotgun (WGS) entry which is preliminary data.</text>
</comment>
<reference evidence="1 2" key="1">
    <citation type="submission" date="2020-08" db="EMBL/GenBank/DDBJ databases">
        <title>Genomic Encyclopedia of Type Strains, Phase IV (KMG-IV): sequencing the most valuable type-strain genomes for metagenomic binning, comparative biology and taxonomic classification.</title>
        <authorList>
            <person name="Goeker M."/>
        </authorList>
    </citation>
    <scope>NUCLEOTIDE SEQUENCE [LARGE SCALE GENOMIC DNA]</scope>
    <source>
        <strain evidence="1 2">DSM 22975</strain>
    </source>
</reference>
<sequence length="180" mass="19376">MSSIRSYRGIAPQLGDDVYIDPQSCVIGDVRLADNTSIWPMAVVRGDVNFITIGARSNVQDGSVLHVNRSTEKSPDGCPLIIGDDVTIGHKAVLHGCVIHDRVLVGMGAIILDGAIVESDVIVAAGAVVPPRKRLASGYIYVGNPVKQGRALTEDERAFFVQSSANYVLLKNEFLAELYR</sequence>
<proteinExistence type="predicted"/>
<dbReference type="Gene3D" id="2.160.10.10">
    <property type="entry name" value="Hexapeptide repeat proteins"/>
    <property type="match status" value="1"/>
</dbReference>
<accession>A0A841GHJ4</accession>
<dbReference type="RefSeq" id="WP_425506827.1">
    <property type="nucleotide sequence ID" value="NZ_JACHGR010000011.1"/>
</dbReference>
<dbReference type="GO" id="GO:0016740">
    <property type="term" value="F:transferase activity"/>
    <property type="evidence" value="ECO:0007669"/>
    <property type="project" value="UniProtKB-KW"/>
</dbReference>
<evidence type="ECO:0000313" key="1">
    <source>
        <dbReference type="EMBL" id="MBB6057047.1"/>
    </source>
</evidence>
<dbReference type="InterPro" id="IPR047324">
    <property type="entry name" value="LbH_gamma_CA-like"/>
</dbReference>
<keyword evidence="1" id="KW-0808">Transferase</keyword>
<gene>
    <name evidence="1" type="ORF">HNR75_002994</name>
</gene>
<dbReference type="CDD" id="cd04645">
    <property type="entry name" value="LbH_gamma_CA_like"/>
    <property type="match status" value="1"/>
</dbReference>
<dbReference type="PANTHER" id="PTHR13061:SF56">
    <property type="entry name" value="PROTEIN YRDA"/>
    <property type="match status" value="1"/>
</dbReference>
<dbReference type="EMBL" id="JACHGR010000011">
    <property type="protein sequence ID" value="MBB6057047.1"/>
    <property type="molecule type" value="Genomic_DNA"/>
</dbReference>
<dbReference type="AlphaFoldDB" id="A0A841GHJ4"/>
<dbReference type="Proteomes" id="UP000585721">
    <property type="component" value="Unassembled WGS sequence"/>
</dbReference>
<dbReference type="InterPro" id="IPR001451">
    <property type="entry name" value="Hexapep"/>
</dbReference>
<evidence type="ECO:0000313" key="2">
    <source>
        <dbReference type="Proteomes" id="UP000585721"/>
    </source>
</evidence>
<protein>
    <submittedName>
        <fullName evidence="1">Carbonic anhydrase/acetyltransferase-like protein (Isoleucine patch superfamily)</fullName>
    </submittedName>
</protein>
<organism evidence="1 2">
    <name type="scientific">Tolumonas osonensis</name>
    <dbReference type="NCBI Taxonomy" id="675874"/>
    <lineage>
        <taxon>Bacteria</taxon>
        <taxon>Pseudomonadati</taxon>
        <taxon>Pseudomonadota</taxon>
        <taxon>Gammaproteobacteria</taxon>
        <taxon>Aeromonadales</taxon>
        <taxon>Aeromonadaceae</taxon>
        <taxon>Tolumonas</taxon>
    </lineage>
</organism>
<name>A0A841GHJ4_9GAMM</name>
<dbReference type="InterPro" id="IPR050484">
    <property type="entry name" value="Transf_Hexapept/Carb_Anhydrase"/>
</dbReference>
<keyword evidence="2" id="KW-1185">Reference proteome</keyword>
<dbReference type="InterPro" id="IPR011004">
    <property type="entry name" value="Trimer_LpxA-like_sf"/>
</dbReference>
<dbReference type="SUPFAM" id="SSF51161">
    <property type="entry name" value="Trimeric LpxA-like enzymes"/>
    <property type="match status" value="1"/>
</dbReference>
<dbReference type="PANTHER" id="PTHR13061">
    <property type="entry name" value="DYNACTIN SUBUNIT P25"/>
    <property type="match status" value="1"/>
</dbReference>
<dbReference type="Pfam" id="PF00132">
    <property type="entry name" value="Hexapep"/>
    <property type="match status" value="2"/>
</dbReference>